<dbReference type="SMART" id="SM00047">
    <property type="entry name" value="LYZ2"/>
    <property type="match status" value="1"/>
</dbReference>
<gene>
    <name evidence="3" type="ORF">HMPREF1536_04623</name>
</gene>
<evidence type="ECO:0000313" key="4">
    <source>
        <dbReference type="Proteomes" id="UP000033035"/>
    </source>
</evidence>
<dbReference type="GO" id="GO:0004040">
    <property type="term" value="F:amidase activity"/>
    <property type="evidence" value="ECO:0007669"/>
    <property type="project" value="InterPro"/>
</dbReference>
<dbReference type="RefSeq" id="WP_028728172.1">
    <property type="nucleotide sequence ID" value="NZ_AUAE01000027.1"/>
</dbReference>
<organism evidence="3 4">
    <name type="scientific">Parabacteroides gordonii MS-1 = DSM 23371</name>
    <dbReference type="NCBI Taxonomy" id="1203610"/>
    <lineage>
        <taxon>Bacteria</taxon>
        <taxon>Pseudomonadati</taxon>
        <taxon>Bacteroidota</taxon>
        <taxon>Bacteroidia</taxon>
        <taxon>Bacteroidales</taxon>
        <taxon>Tannerellaceae</taxon>
        <taxon>Parabacteroides</taxon>
    </lineage>
</organism>
<keyword evidence="4" id="KW-1185">Reference proteome</keyword>
<evidence type="ECO:0000313" key="3">
    <source>
        <dbReference type="EMBL" id="KKB49558.1"/>
    </source>
</evidence>
<proteinExistence type="predicted"/>
<sequence>MTKQNYIKQYLPLAQKAGERFGMNPIIILAQSAIETGWGESSLAKEYNNFFGITAYGRPNPFWDGGRTDLSATGGRPALWFRRYLTAEDSFLDFARLIHSAYPVAATLTFCPSAYAKEIAYSKYISEVNGDNRAAYQRMLVSICKSIERLLPN</sequence>
<dbReference type="HOGENOM" id="CLU_013771_0_2_10"/>
<dbReference type="Pfam" id="PF01832">
    <property type="entry name" value="Glucosaminidase"/>
    <property type="match status" value="1"/>
</dbReference>
<name>A0A0F5IVI5_9BACT</name>
<keyword evidence="1" id="KW-0378">Hydrolase</keyword>
<dbReference type="InterPro" id="IPR051056">
    <property type="entry name" value="Glycosyl_Hydrolase_73"/>
</dbReference>
<dbReference type="Proteomes" id="UP000033035">
    <property type="component" value="Unassembled WGS sequence"/>
</dbReference>
<dbReference type="InterPro" id="IPR002901">
    <property type="entry name" value="MGlyc_endo_b_GlcNAc-like_dom"/>
</dbReference>
<dbReference type="PATRIC" id="fig|1203610.3.peg.4713"/>
<dbReference type="AlphaFoldDB" id="A0A0F5IVI5"/>
<dbReference type="PANTHER" id="PTHR33308:SF9">
    <property type="entry name" value="PEPTIDOGLYCAN HYDROLASE FLGJ"/>
    <property type="match status" value="1"/>
</dbReference>
<dbReference type="STRING" id="1203610.HMPREF1536_04623"/>
<comment type="caution">
    <text evidence="3">The sequence shown here is derived from an EMBL/GenBank/DDBJ whole genome shotgun (WGS) entry which is preliminary data.</text>
</comment>
<feature type="domain" description="Mannosyl-glycoprotein endo-beta-N-acetylglucosamidase-like" evidence="2">
    <location>
        <begin position="2"/>
        <end position="137"/>
    </location>
</feature>
<accession>A0A0F5IVI5</accession>
<dbReference type="Gene3D" id="1.10.530.10">
    <property type="match status" value="1"/>
</dbReference>
<protein>
    <recommendedName>
        <fullName evidence="2">Mannosyl-glycoprotein endo-beta-N-acetylglucosamidase-like domain-containing protein</fullName>
    </recommendedName>
</protein>
<reference evidence="3 4" key="1">
    <citation type="submission" date="2013-04" db="EMBL/GenBank/DDBJ databases">
        <title>The Genome Sequence of Parabacteroides gordonii DSM 23371.</title>
        <authorList>
            <consortium name="The Broad Institute Genomics Platform"/>
            <person name="Earl A."/>
            <person name="Ward D."/>
            <person name="Feldgarden M."/>
            <person name="Gevers D."/>
            <person name="Martens E."/>
            <person name="Sakamoto M."/>
            <person name="Benno Y."/>
            <person name="Suzuki N."/>
            <person name="Matsunaga N."/>
            <person name="Koshihara K."/>
            <person name="Seki M."/>
            <person name="Komiya H."/>
            <person name="Walker B."/>
            <person name="Young S."/>
            <person name="Zeng Q."/>
            <person name="Gargeya S."/>
            <person name="Fitzgerald M."/>
            <person name="Haas B."/>
            <person name="Abouelleil A."/>
            <person name="Allen A.W."/>
            <person name="Alvarado L."/>
            <person name="Arachchi H.M."/>
            <person name="Berlin A.M."/>
            <person name="Chapman S.B."/>
            <person name="Gainer-Dewar J."/>
            <person name="Goldberg J."/>
            <person name="Griggs A."/>
            <person name="Gujja S."/>
            <person name="Hansen M."/>
            <person name="Howarth C."/>
            <person name="Imamovic A."/>
            <person name="Ireland A."/>
            <person name="Larimer J."/>
            <person name="McCowan C."/>
            <person name="Murphy C."/>
            <person name="Pearson M."/>
            <person name="Poon T.W."/>
            <person name="Priest M."/>
            <person name="Roberts A."/>
            <person name="Saif S."/>
            <person name="Shea T."/>
            <person name="Sisk P."/>
            <person name="Sykes S."/>
            <person name="Wortman J."/>
            <person name="Nusbaum C."/>
            <person name="Birren B."/>
        </authorList>
    </citation>
    <scope>NUCLEOTIDE SEQUENCE [LARGE SCALE GENOMIC DNA]</scope>
    <source>
        <strain evidence="3 4">MS-1</strain>
    </source>
</reference>
<evidence type="ECO:0000259" key="2">
    <source>
        <dbReference type="SMART" id="SM00047"/>
    </source>
</evidence>
<evidence type="ECO:0000256" key="1">
    <source>
        <dbReference type="ARBA" id="ARBA00022801"/>
    </source>
</evidence>
<dbReference type="EMBL" id="AQHW01000025">
    <property type="protein sequence ID" value="KKB49558.1"/>
    <property type="molecule type" value="Genomic_DNA"/>
</dbReference>
<dbReference type="PANTHER" id="PTHR33308">
    <property type="entry name" value="PEPTIDOGLYCAN HYDROLASE FLGJ"/>
    <property type="match status" value="1"/>
</dbReference>